<dbReference type="Pfam" id="PF13487">
    <property type="entry name" value="HD_5"/>
    <property type="match status" value="1"/>
</dbReference>
<dbReference type="EMBL" id="CP150886">
    <property type="protein sequence ID" value="WZB90191.1"/>
    <property type="molecule type" value="Genomic_DNA"/>
</dbReference>
<evidence type="ECO:0000313" key="3">
    <source>
        <dbReference type="Proteomes" id="UP001483337"/>
    </source>
</evidence>
<dbReference type="PROSITE" id="PS51832">
    <property type="entry name" value="HD_GYP"/>
    <property type="match status" value="1"/>
</dbReference>
<evidence type="ECO:0000259" key="1">
    <source>
        <dbReference type="PROSITE" id="PS51832"/>
    </source>
</evidence>
<dbReference type="InterPro" id="IPR033415">
    <property type="entry name" value="CHASE6_C"/>
</dbReference>
<feature type="domain" description="HD-GYP" evidence="1">
    <location>
        <begin position="234"/>
        <end position="434"/>
    </location>
</feature>
<dbReference type="CDD" id="cd00077">
    <property type="entry name" value="HDc"/>
    <property type="match status" value="1"/>
</dbReference>
<proteinExistence type="predicted"/>
<protein>
    <submittedName>
        <fullName evidence="2">DICT sensory domain-containing protein</fullName>
    </submittedName>
</protein>
<sequence length="462" mass="51604">MLQGSILQKLETAHRQSTRPINFGVYYKNTLVALCHALEDQILETDDKPLVITAFQQGKWYLQEANRYADIAQKSSEIAIMAAADSGFSEHSTSQLSNVNLVGLQTDDPVAQEWHLIILSSEYTAMVICQELSEADYIVGGLPGSDVERKFYGFWTFEPALVRETVELAIAHIQTYNPELAAKLKTHTQAISPIRKSAIDLTQVVTRVVNYLQTGQENLDFTTNKGQQTLDRNLASNEVQAFLRMAQIMDLADINNPRAATEVVALSETIGQMLDLPAWQIKRLRLAALLHRIDPLQKADSVLSPQSTHYQEDAPSCPLTCPLVPGAQALRTMPRLRAVAQIITHQTEWWNGTGEPAGLSGDEIPLESRILALIADFQWRVNQQSSSGKSREEIFTQALEECRQQQSIRFDPKLVDTLTLLVMGLQQGLDLPLMTPKVSSSIWLLDNRWDSRQGSQNLNVVS</sequence>
<dbReference type="InterPro" id="IPR019278">
    <property type="entry name" value="DICT_dom"/>
</dbReference>
<dbReference type="Gene3D" id="1.10.3210.10">
    <property type="entry name" value="Hypothetical protein af1432"/>
    <property type="match status" value="1"/>
</dbReference>
<dbReference type="PANTHER" id="PTHR45228:SF1">
    <property type="entry name" value="CYCLIC DI-GMP PHOSPHODIESTERASE TM_0186"/>
    <property type="match status" value="1"/>
</dbReference>
<evidence type="ECO:0000313" key="2">
    <source>
        <dbReference type="EMBL" id="WZB90191.1"/>
    </source>
</evidence>
<organism evidence="2 3">
    <name type="scientific">Okeanomitos corallinicola TIOX110</name>
    <dbReference type="NCBI Taxonomy" id="3133117"/>
    <lineage>
        <taxon>Bacteria</taxon>
        <taxon>Bacillati</taxon>
        <taxon>Cyanobacteriota</taxon>
        <taxon>Cyanophyceae</taxon>
        <taxon>Nostocales</taxon>
        <taxon>Aphanizomenonaceae</taxon>
        <taxon>Okeanomitos</taxon>
    </lineage>
</organism>
<dbReference type="InterPro" id="IPR037522">
    <property type="entry name" value="HD_GYP_dom"/>
</dbReference>
<dbReference type="InterPro" id="IPR003607">
    <property type="entry name" value="HD/PDEase_dom"/>
</dbReference>
<dbReference type="Proteomes" id="UP001483337">
    <property type="component" value="Chromosome"/>
</dbReference>
<dbReference type="RefSeq" id="WP_353933085.1">
    <property type="nucleotide sequence ID" value="NZ_CP150886.1"/>
</dbReference>
<name>A0ABZ2UYP7_9CYAN</name>
<dbReference type="Pfam" id="PF17150">
    <property type="entry name" value="CHASE6_C"/>
    <property type="match status" value="1"/>
</dbReference>
<reference evidence="2 3" key="1">
    <citation type="submission" date="2024-04" db="EMBL/GenBank/DDBJ databases">
        <title>Okeanomitos corallinicola gen. &amp; sp. nov. (Nostocales, Cyanobacteria), a new toxic marine heterocyst-forming cyanobacterium from a coral reef.</title>
        <authorList>
            <person name="Li H."/>
            <person name="Li R."/>
            <person name="Kang J."/>
            <person name="Hii K.S."/>
            <person name="Mohamed H.F."/>
            <person name="Xu X."/>
            <person name="Luo Z."/>
        </authorList>
    </citation>
    <scope>NUCLEOTIDE SEQUENCE [LARGE SCALE GENOMIC DNA]</scope>
    <source>
        <strain evidence="2 3">TIOX110</strain>
    </source>
</reference>
<accession>A0ABZ2UYP7</accession>
<keyword evidence="3" id="KW-1185">Reference proteome</keyword>
<gene>
    <name evidence="2" type="ORF">WJM97_01820</name>
</gene>
<dbReference type="InterPro" id="IPR052020">
    <property type="entry name" value="Cyclic_di-GMP/3'3'-cGAMP_PDE"/>
</dbReference>
<dbReference type="PANTHER" id="PTHR45228">
    <property type="entry name" value="CYCLIC DI-GMP PHOSPHODIESTERASE TM_0186-RELATED"/>
    <property type="match status" value="1"/>
</dbReference>
<dbReference type="Pfam" id="PF10069">
    <property type="entry name" value="DICT"/>
    <property type="match status" value="1"/>
</dbReference>